<dbReference type="EMBL" id="CZQE01000385">
    <property type="protein sequence ID" value="CUS46674.1"/>
    <property type="molecule type" value="Genomic_DNA"/>
</dbReference>
<protein>
    <submittedName>
        <fullName evidence="1">Biopolymer transport protein ExbD/TolR</fullName>
    </submittedName>
</protein>
<accession>A0A160TRE7</accession>
<name>A0A160TRE7_9ZZZZ</name>
<reference evidence="1" key="1">
    <citation type="submission" date="2015-10" db="EMBL/GenBank/DDBJ databases">
        <authorList>
            <person name="Gilbert D.G."/>
        </authorList>
    </citation>
    <scope>NUCLEOTIDE SEQUENCE</scope>
</reference>
<dbReference type="AlphaFoldDB" id="A0A160TRE7"/>
<proteinExistence type="predicted"/>
<gene>
    <name evidence="1" type="ORF">MGWOODY_Smn1788</name>
</gene>
<organism evidence="1">
    <name type="scientific">hydrothermal vent metagenome</name>
    <dbReference type="NCBI Taxonomy" id="652676"/>
    <lineage>
        <taxon>unclassified sequences</taxon>
        <taxon>metagenomes</taxon>
        <taxon>ecological metagenomes</taxon>
    </lineage>
</organism>
<dbReference type="Gene3D" id="3.30.420.270">
    <property type="match status" value="1"/>
</dbReference>
<evidence type="ECO:0000313" key="1">
    <source>
        <dbReference type="EMBL" id="CUS46674.1"/>
    </source>
</evidence>
<sequence length="102" mass="10828">MMAILTLLAALSVASSGAALHVRIMVDESGKCVTAWNGAPVDDAELLERARAWPDKKKSVHIDGDTIVPYRCLGGTIYALQMAGFTKLGFIAEPAPAQEDAK</sequence>